<dbReference type="GeneID" id="25298836"/>
<sequence>MLDVDFEWFDPQPEFDFHGIKTLLQQLFDADAQLFELSALTDLILSQPTLGSTVKVDGNETDAYAFLSIVNLQEHKDKPGVNKIIQYLHSKSKSKPDLAPLAKLLSQPTIPAIGLILTERLINVPSEVVPPMYTMLLEEMEWAIEDQEPYDFSHYLILSKTYTEVASTLDAEDDRPKKKKKAAAGSSETMYFHPEDEVLQRHAVCHGGFDYSIQQDEGHSDSKRAFQELGIKPQGHVILISGDQFKVTVQDVAEYLKPQA</sequence>
<comment type="function">
    <text evidence="1 3">Involved in nuclear export, actin cytoskeleton organization and vesicular transport.</text>
</comment>
<evidence type="ECO:0000256" key="2">
    <source>
        <dbReference type="ARBA" id="ARBA00006781"/>
    </source>
</evidence>
<proteinExistence type="inferred from homology"/>
<dbReference type="PANTHER" id="PTHR13261:SF0">
    <property type="entry name" value="BRCA2 AND CDKN1A-INTERACTING PROTEIN"/>
    <property type="match status" value="1"/>
</dbReference>
<dbReference type="VEuPathDB" id="FungiDB:Z518_10765"/>
<dbReference type="GO" id="GO:0044183">
    <property type="term" value="F:protein folding chaperone"/>
    <property type="evidence" value="ECO:0007669"/>
    <property type="project" value="EnsemblFungi"/>
</dbReference>
<accession>A0A0D2GN77</accession>
<keyword evidence="3" id="KW-0653">Protein transport</keyword>
<evidence type="ECO:0000256" key="3">
    <source>
        <dbReference type="PIRNR" id="PIRNR028983"/>
    </source>
</evidence>
<evidence type="ECO:0000313" key="4">
    <source>
        <dbReference type="EMBL" id="KIW99837.1"/>
    </source>
</evidence>
<dbReference type="GO" id="GO:0030674">
    <property type="term" value="F:protein-macromolecule adaptor activity"/>
    <property type="evidence" value="ECO:0007669"/>
    <property type="project" value="EnsemblFungi"/>
</dbReference>
<dbReference type="Proteomes" id="UP000053617">
    <property type="component" value="Unassembled WGS sequence"/>
</dbReference>
<reference evidence="4 5" key="1">
    <citation type="submission" date="2015-01" db="EMBL/GenBank/DDBJ databases">
        <title>The Genome Sequence of Rhinocladiella mackenzie CBS 650.93.</title>
        <authorList>
            <consortium name="The Broad Institute Genomics Platform"/>
            <person name="Cuomo C."/>
            <person name="de Hoog S."/>
            <person name="Gorbushina A."/>
            <person name="Stielow B."/>
            <person name="Teixiera M."/>
            <person name="Abouelleil A."/>
            <person name="Chapman S.B."/>
            <person name="Priest M."/>
            <person name="Young S.K."/>
            <person name="Wortman J."/>
            <person name="Nusbaum C."/>
            <person name="Birren B."/>
        </authorList>
    </citation>
    <scope>NUCLEOTIDE SEQUENCE [LARGE SCALE GENOMIC DNA]</scope>
    <source>
        <strain evidence="4 5">CBS 650.93</strain>
    </source>
</reference>
<dbReference type="EMBL" id="KN847484">
    <property type="protein sequence ID" value="KIW99837.1"/>
    <property type="molecule type" value="Genomic_DNA"/>
</dbReference>
<keyword evidence="3" id="KW-0539">Nucleus</keyword>
<protein>
    <recommendedName>
        <fullName evidence="3">Protein BCP1</fullName>
    </recommendedName>
</protein>
<keyword evidence="5" id="KW-1185">Reference proteome</keyword>
<comment type="subcellular location">
    <subcellularLocation>
        <location evidence="3">Nucleus</location>
    </subcellularLocation>
</comment>
<dbReference type="GO" id="GO:0006611">
    <property type="term" value="P:protein export from nucleus"/>
    <property type="evidence" value="ECO:0007669"/>
    <property type="project" value="EnsemblFungi"/>
</dbReference>
<dbReference type="RefSeq" id="XP_013267050.1">
    <property type="nucleotide sequence ID" value="XM_013411596.1"/>
</dbReference>
<dbReference type="GO" id="GO:0005634">
    <property type="term" value="C:nucleus"/>
    <property type="evidence" value="ECO:0007669"/>
    <property type="project" value="UniProtKB-SubCell"/>
</dbReference>
<dbReference type="PANTHER" id="PTHR13261">
    <property type="entry name" value="BRCA2 AND CDKN1A INTERACTING PROTEIN"/>
    <property type="match status" value="1"/>
</dbReference>
<dbReference type="STRING" id="1442369.A0A0D2GN77"/>
<evidence type="ECO:0000256" key="1">
    <source>
        <dbReference type="ARBA" id="ARBA00002688"/>
    </source>
</evidence>
<keyword evidence="3" id="KW-0813">Transport</keyword>
<comment type="similarity">
    <text evidence="2 3">Belongs to the BCP1 family.</text>
</comment>
<dbReference type="HOGENOM" id="CLU_068770_2_0_1"/>
<dbReference type="GO" id="GO:0000055">
    <property type="term" value="P:ribosomal large subunit export from nucleus"/>
    <property type="evidence" value="ECO:0007669"/>
    <property type="project" value="EnsemblFungi"/>
</dbReference>
<dbReference type="AlphaFoldDB" id="A0A0D2GN77"/>
<dbReference type="PIRSF" id="PIRSF028983">
    <property type="entry name" value="BCP1"/>
    <property type="match status" value="1"/>
</dbReference>
<organism evidence="4 5">
    <name type="scientific">Rhinocladiella mackenziei CBS 650.93</name>
    <dbReference type="NCBI Taxonomy" id="1442369"/>
    <lineage>
        <taxon>Eukaryota</taxon>
        <taxon>Fungi</taxon>
        <taxon>Dikarya</taxon>
        <taxon>Ascomycota</taxon>
        <taxon>Pezizomycotina</taxon>
        <taxon>Eurotiomycetes</taxon>
        <taxon>Chaetothyriomycetidae</taxon>
        <taxon>Chaetothyriales</taxon>
        <taxon>Herpotrichiellaceae</taxon>
        <taxon>Rhinocladiella</taxon>
    </lineage>
</organism>
<dbReference type="InterPro" id="IPR025602">
    <property type="entry name" value="BCP1_family"/>
</dbReference>
<gene>
    <name evidence="4" type="ORF">Z518_10765</name>
</gene>
<dbReference type="Pfam" id="PF13862">
    <property type="entry name" value="BCCIP"/>
    <property type="match status" value="1"/>
</dbReference>
<name>A0A0D2GN77_9EURO</name>
<dbReference type="OrthoDB" id="27543at2759"/>
<evidence type="ECO:0000313" key="5">
    <source>
        <dbReference type="Proteomes" id="UP000053617"/>
    </source>
</evidence>